<reference evidence="3 4" key="1">
    <citation type="journal article" date="2012" name="Stand. Genomic Sci.">
        <title>Complete genome sequence of the facultatively chemolithoautotrophic and methylotrophic alpha Proteobacterium Starkeya novella type strain (ATCC 8093(T)).</title>
        <authorList>
            <person name="Kappler U."/>
            <person name="Davenport K."/>
            <person name="Beatson S."/>
            <person name="Lucas S."/>
            <person name="Lapidus A."/>
            <person name="Copeland A."/>
            <person name="Berry K.W."/>
            <person name="Glavina Del Rio T."/>
            <person name="Hammon N."/>
            <person name="Dalin E."/>
            <person name="Tice H."/>
            <person name="Pitluck S."/>
            <person name="Richardson P."/>
            <person name="Bruce D."/>
            <person name="Goodwin L.A."/>
            <person name="Han C."/>
            <person name="Tapia R."/>
            <person name="Detter J.C."/>
            <person name="Chang Y.J."/>
            <person name="Jeffries C.D."/>
            <person name="Land M."/>
            <person name="Hauser L."/>
            <person name="Kyrpides N.C."/>
            <person name="Goker M."/>
            <person name="Ivanova N."/>
            <person name="Klenk H.P."/>
            <person name="Woyke T."/>
        </authorList>
    </citation>
    <scope>NUCLEOTIDE SEQUENCE [LARGE SCALE GENOMIC DNA]</scope>
    <source>
        <strain evidence="4">ATCC 8093 / DSM 506 / JCM 20403 / CCM 1077 / IAM 12100 / NBRC 12443 / NCIMB 10456</strain>
    </source>
</reference>
<proteinExistence type="predicted"/>
<dbReference type="Proteomes" id="UP000006633">
    <property type="component" value="Chromosome"/>
</dbReference>
<evidence type="ECO:0008006" key="5">
    <source>
        <dbReference type="Google" id="ProtNLM"/>
    </source>
</evidence>
<keyword evidence="2" id="KW-1133">Transmembrane helix</keyword>
<organism evidence="3 4">
    <name type="scientific">Ancylobacter novellus (strain ATCC 8093 / DSM 506 / JCM 20403 / CCM 1077 / IAM 12100 / NBRC 12443 / NCIMB 10456)</name>
    <name type="common">Starkeya novella</name>
    <dbReference type="NCBI Taxonomy" id="639283"/>
    <lineage>
        <taxon>Bacteria</taxon>
        <taxon>Pseudomonadati</taxon>
        <taxon>Pseudomonadota</taxon>
        <taxon>Alphaproteobacteria</taxon>
        <taxon>Hyphomicrobiales</taxon>
        <taxon>Xanthobacteraceae</taxon>
        <taxon>Ancylobacter</taxon>
    </lineage>
</organism>
<feature type="region of interest" description="Disordered" evidence="1">
    <location>
        <begin position="242"/>
        <end position="279"/>
    </location>
</feature>
<sequence>MAIHESERPFIYVAESYQDLLPKFHLRFFGIRDSIGLTFFKEMRPMKRTIIAATAAALLASATFGIAAPEFRPGGRPHATPQQMAEFAGAMSDARIAALHAGLRLTPDQEKLWPALESALQDASKQRIERRAERRAERAEQAKTDTSKTDTSKNDAATDDSAADETAKAERPDVIERLRERADGMVERGETMKKLADAAAPLYDSLDDAQKRRFGVLFRQTQNPHMAFAGHEGKRGWGHGPHRFGPGGEGGPMHHRMGPGPMPGGPDGPAADGPEGEPL</sequence>
<keyword evidence="2" id="KW-0472">Membrane</keyword>
<name>D7A7E3_ANCN5</name>
<evidence type="ECO:0000313" key="3">
    <source>
        <dbReference type="EMBL" id="ADH90374.1"/>
    </source>
</evidence>
<dbReference type="EMBL" id="CP002026">
    <property type="protein sequence ID" value="ADH90374.1"/>
    <property type="molecule type" value="Genomic_DNA"/>
</dbReference>
<evidence type="ECO:0000313" key="4">
    <source>
        <dbReference type="Proteomes" id="UP000006633"/>
    </source>
</evidence>
<gene>
    <name evidence="3" type="ordered locus">Snov_3099</name>
</gene>
<dbReference type="InterPro" id="IPR012899">
    <property type="entry name" value="LTXXQ"/>
</dbReference>
<keyword evidence="2" id="KW-0812">Transmembrane</keyword>
<evidence type="ECO:0000256" key="1">
    <source>
        <dbReference type="SAM" id="MobiDB-lite"/>
    </source>
</evidence>
<feature type="transmembrane region" description="Helical" evidence="2">
    <location>
        <begin position="50"/>
        <end position="68"/>
    </location>
</feature>
<evidence type="ECO:0000256" key="2">
    <source>
        <dbReference type="SAM" id="Phobius"/>
    </source>
</evidence>
<dbReference type="AlphaFoldDB" id="D7A7E3"/>
<keyword evidence="4" id="KW-1185">Reference proteome</keyword>
<accession>D7A7E3</accession>
<dbReference type="STRING" id="639283.Snov_3099"/>
<feature type="region of interest" description="Disordered" evidence="1">
    <location>
        <begin position="123"/>
        <end position="171"/>
    </location>
</feature>
<protein>
    <recommendedName>
        <fullName evidence="5">LTXXQ motif family protein</fullName>
    </recommendedName>
</protein>
<dbReference type="GO" id="GO:0042597">
    <property type="term" value="C:periplasmic space"/>
    <property type="evidence" value="ECO:0007669"/>
    <property type="project" value="InterPro"/>
</dbReference>
<dbReference type="eggNOG" id="ENOG50334FE">
    <property type="taxonomic scope" value="Bacteria"/>
</dbReference>
<dbReference type="HOGENOM" id="CLU_105365_0_0_5"/>
<dbReference type="Pfam" id="PF07813">
    <property type="entry name" value="LTXXQ"/>
    <property type="match status" value="1"/>
</dbReference>
<dbReference type="KEGG" id="sno:Snov_3099"/>
<feature type="compositionally biased region" description="Basic and acidic residues" evidence="1">
    <location>
        <begin position="124"/>
        <end position="153"/>
    </location>
</feature>